<gene>
    <name evidence="2" type="ORF">ARMSODRAFT_1020164</name>
</gene>
<feature type="region of interest" description="Disordered" evidence="1">
    <location>
        <begin position="72"/>
        <end position="97"/>
    </location>
</feature>
<reference evidence="3" key="1">
    <citation type="journal article" date="2017" name="Nat. Ecol. Evol.">
        <title>Genome expansion and lineage-specific genetic innovations in the forest pathogenic fungi Armillaria.</title>
        <authorList>
            <person name="Sipos G."/>
            <person name="Prasanna A.N."/>
            <person name="Walter M.C."/>
            <person name="O'Connor E."/>
            <person name="Balint B."/>
            <person name="Krizsan K."/>
            <person name="Kiss B."/>
            <person name="Hess J."/>
            <person name="Varga T."/>
            <person name="Slot J."/>
            <person name="Riley R."/>
            <person name="Boka B."/>
            <person name="Rigling D."/>
            <person name="Barry K."/>
            <person name="Lee J."/>
            <person name="Mihaltcheva S."/>
            <person name="LaButti K."/>
            <person name="Lipzen A."/>
            <person name="Waldron R."/>
            <person name="Moloney N.M."/>
            <person name="Sperisen C."/>
            <person name="Kredics L."/>
            <person name="Vagvoelgyi C."/>
            <person name="Patrignani A."/>
            <person name="Fitzpatrick D."/>
            <person name="Nagy I."/>
            <person name="Doyle S."/>
            <person name="Anderson J.B."/>
            <person name="Grigoriev I.V."/>
            <person name="Gueldener U."/>
            <person name="Muensterkoetter M."/>
            <person name="Nagy L.G."/>
        </authorList>
    </citation>
    <scope>NUCLEOTIDE SEQUENCE [LARGE SCALE GENOMIC DNA]</scope>
    <source>
        <strain evidence="3">28-4</strain>
    </source>
</reference>
<name>A0A2H3BEP4_9AGAR</name>
<dbReference type="AlphaFoldDB" id="A0A2H3BEP4"/>
<protein>
    <submittedName>
        <fullName evidence="2">Uncharacterized protein</fullName>
    </submittedName>
</protein>
<organism evidence="2 3">
    <name type="scientific">Armillaria solidipes</name>
    <dbReference type="NCBI Taxonomy" id="1076256"/>
    <lineage>
        <taxon>Eukaryota</taxon>
        <taxon>Fungi</taxon>
        <taxon>Dikarya</taxon>
        <taxon>Basidiomycota</taxon>
        <taxon>Agaricomycotina</taxon>
        <taxon>Agaricomycetes</taxon>
        <taxon>Agaricomycetidae</taxon>
        <taxon>Agaricales</taxon>
        <taxon>Marasmiineae</taxon>
        <taxon>Physalacriaceae</taxon>
        <taxon>Armillaria</taxon>
    </lineage>
</organism>
<evidence type="ECO:0000256" key="1">
    <source>
        <dbReference type="SAM" id="MobiDB-lite"/>
    </source>
</evidence>
<keyword evidence="3" id="KW-1185">Reference proteome</keyword>
<evidence type="ECO:0000313" key="2">
    <source>
        <dbReference type="EMBL" id="PBK68140.1"/>
    </source>
</evidence>
<dbReference type="EMBL" id="KZ293434">
    <property type="protein sequence ID" value="PBK68140.1"/>
    <property type="molecule type" value="Genomic_DNA"/>
</dbReference>
<feature type="compositionally biased region" description="Basic residues" evidence="1">
    <location>
        <begin position="74"/>
        <end position="85"/>
    </location>
</feature>
<dbReference type="Proteomes" id="UP000218334">
    <property type="component" value="Unassembled WGS sequence"/>
</dbReference>
<sequence length="97" mass="10628">MGLGLRMGTGTVETRLFAKEGYAIALIARGADTLKALSDEINTAGAISALSYISLYGTTDIDTAYAQTQAHYPRPAHPHRPQHHTWHPESLSIYHPR</sequence>
<proteinExistence type="predicted"/>
<evidence type="ECO:0000313" key="3">
    <source>
        <dbReference type="Proteomes" id="UP000218334"/>
    </source>
</evidence>
<accession>A0A2H3BEP4</accession>